<accession>I0H5V4</accession>
<dbReference type="Pfam" id="PF13191">
    <property type="entry name" value="AAA_16"/>
    <property type="match status" value="1"/>
</dbReference>
<dbReference type="KEGG" id="ams:AMIS_31710"/>
<reference evidence="2 3" key="1">
    <citation type="submission" date="2012-02" db="EMBL/GenBank/DDBJ databases">
        <title>Complete genome sequence of Actinoplanes missouriensis 431 (= NBRC 102363).</title>
        <authorList>
            <person name="Ohnishi Y."/>
            <person name="Ishikawa J."/>
            <person name="Sekine M."/>
            <person name="Hosoyama A."/>
            <person name="Harada T."/>
            <person name="Narita H."/>
            <person name="Hata T."/>
            <person name="Konno Y."/>
            <person name="Tutikane K."/>
            <person name="Fujita N."/>
            <person name="Horinouchi S."/>
            <person name="Hayakawa M."/>
        </authorList>
    </citation>
    <scope>NUCLEOTIDE SEQUENCE [LARGE SCALE GENOMIC DNA]</scope>
    <source>
        <strain evidence="3">ATCC 14538 / DSM 43046 / CBS 188.64 / JCM 3121 / NBRC 102363 / NCIMB 12654 / NRRL B-3342 / UNCC 431</strain>
    </source>
</reference>
<gene>
    <name evidence="2" type="ordered locus">AMIS_31710</name>
</gene>
<organism evidence="2 3">
    <name type="scientific">Actinoplanes missouriensis (strain ATCC 14538 / DSM 43046 / CBS 188.64 / JCM 3121 / NBRC 102363 / NCIMB 12654 / NRRL B-3342 / UNCC 431)</name>
    <dbReference type="NCBI Taxonomy" id="512565"/>
    <lineage>
        <taxon>Bacteria</taxon>
        <taxon>Bacillati</taxon>
        <taxon>Actinomycetota</taxon>
        <taxon>Actinomycetes</taxon>
        <taxon>Micromonosporales</taxon>
        <taxon>Micromonosporaceae</taxon>
        <taxon>Actinoplanes</taxon>
    </lineage>
</organism>
<dbReference type="STRING" id="512565.AMIS_31710"/>
<dbReference type="Proteomes" id="UP000007882">
    <property type="component" value="Chromosome"/>
</dbReference>
<dbReference type="PATRIC" id="fig|512565.3.peg.3165"/>
<name>I0H5V4_ACTM4</name>
<evidence type="ECO:0000259" key="1">
    <source>
        <dbReference type="Pfam" id="PF13191"/>
    </source>
</evidence>
<dbReference type="AlphaFoldDB" id="I0H5V4"/>
<feature type="domain" description="Orc1-like AAA ATPase" evidence="1">
    <location>
        <begin position="7"/>
        <end position="131"/>
    </location>
</feature>
<protein>
    <recommendedName>
        <fullName evidence="1">Orc1-like AAA ATPase domain-containing protein</fullName>
    </recommendedName>
</protein>
<sequence>MTMDPILLGRDAELARLAALPPSGLLVVTGDRGCGKSALLSAAARQAAGSGRRVITGHGAETAALWPLPLLLALRDDLAAAPPAVSGPAMTFLGLAPGGPPPAHDRINTIVGTVVAAAARHRPITIVVDDACHLSA</sequence>
<dbReference type="SUPFAM" id="SSF52540">
    <property type="entry name" value="P-loop containing nucleoside triphosphate hydrolases"/>
    <property type="match status" value="1"/>
</dbReference>
<dbReference type="InterPro" id="IPR027417">
    <property type="entry name" value="P-loop_NTPase"/>
</dbReference>
<keyword evidence="3" id="KW-1185">Reference proteome</keyword>
<dbReference type="InterPro" id="IPR041664">
    <property type="entry name" value="AAA_16"/>
</dbReference>
<evidence type="ECO:0000313" key="3">
    <source>
        <dbReference type="Proteomes" id="UP000007882"/>
    </source>
</evidence>
<proteinExistence type="predicted"/>
<dbReference type="HOGENOM" id="CLU_1870982_0_0_11"/>
<dbReference type="EMBL" id="AP012319">
    <property type="protein sequence ID" value="BAL88391.1"/>
    <property type="molecule type" value="Genomic_DNA"/>
</dbReference>
<evidence type="ECO:0000313" key="2">
    <source>
        <dbReference type="EMBL" id="BAL88391.1"/>
    </source>
</evidence>